<reference evidence="1 2" key="1">
    <citation type="submission" date="2018-06" db="EMBL/GenBank/DDBJ databases">
        <title>Genomic Encyclopedia of Archaeal and Bacterial Type Strains, Phase II (KMG-II): from individual species to whole genera.</title>
        <authorList>
            <person name="Goeker M."/>
        </authorList>
    </citation>
    <scope>NUCLEOTIDE SEQUENCE [LARGE SCALE GENOMIC DNA]</scope>
    <source>
        <strain evidence="1 2">DSM 14825</strain>
    </source>
</reference>
<accession>A0A327S0M3</accession>
<name>A0A327S0M3_9SPHI</name>
<gene>
    <name evidence="1" type="ORF">LY11_04693</name>
</gene>
<dbReference type="Proteomes" id="UP000249754">
    <property type="component" value="Unassembled WGS sequence"/>
</dbReference>
<evidence type="ECO:0000313" key="2">
    <source>
        <dbReference type="Proteomes" id="UP000249754"/>
    </source>
</evidence>
<organism evidence="1 2">
    <name type="scientific">Pedobacter cryoconitis</name>
    <dbReference type="NCBI Taxonomy" id="188932"/>
    <lineage>
        <taxon>Bacteria</taxon>
        <taxon>Pseudomonadati</taxon>
        <taxon>Bacteroidota</taxon>
        <taxon>Sphingobacteriia</taxon>
        <taxon>Sphingobacteriales</taxon>
        <taxon>Sphingobacteriaceae</taxon>
        <taxon>Pedobacter</taxon>
    </lineage>
</organism>
<dbReference type="AlphaFoldDB" id="A0A327S0M3"/>
<dbReference type="EMBL" id="QLLR01000036">
    <property type="protein sequence ID" value="RAJ22656.1"/>
    <property type="molecule type" value="Genomic_DNA"/>
</dbReference>
<comment type="caution">
    <text evidence="1">The sequence shown here is derived from an EMBL/GenBank/DDBJ whole genome shotgun (WGS) entry which is preliminary data.</text>
</comment>
<proteinExistence type="predicted"/>
<evidence type="ECO:0000313" key="1">
    <source>
        <dbReference type="EMBL" id="RAJ22656.1"/>
    </source>
</evidence>
<sequence>MARCWYAYNGVGDPLVLSSYILASRVPACINGFVVCAVYAPSCGINPSVLSVRIRYYIGNLTLTLVAQPDGTTKKYVYGKN</sequence>
<protein>
    <submittedName>
        <fullName evidence="1">Uncharacterized protein</fullName>
    </submittedName>
</protein>